<evidence type="ECO:0000256" key="11">
    <source>
        <dbReference type="PROSITE-ProRule" id="PRU10055"/>
    </source>
</evidence>
<feature type="active site" description="Proton donor" evidence="9">
    <location>
        <position position="169"/>
    </location>
</feature>
<evidence type="ECO:0000256" key="3">
    <source>
        <dbReference type="ARBA" id="ARBA00012744"/>
    </source>
</evidence>
<dbReference type="InterPro" id="IPR017853">
    <property type="entry name" value="GH"/>
</dbReference>
<dbReference type="GO" id="GO:0008422">
    <property type="term" value="F:beta-glucosidase activity"/>
    <property type="evidence" value="ECO:0007669"/>
    <property type="project" value="UniProtKB-EC"/>
</dbReference>
<comment type="caution">
    <text evidence="13">The sequence shown here is derived from an EMBL/GenBank/DDBJ whole genome shotgun (WGS) entry which is preliminary data.</text>
</comment>
<dbReference type="PRINTS" id="PR00131">
    <property type="entry name" value="GLHYDRLASE1"/>
</dbReference>
<protein>
    <recommendedName>
        <fullName evidence="3 12">Beta-glucosidase</fullName>
        <ecNumber evidence="3 12">3.2.1.21</ecNumber>
    </recommendedName>
</protein>
<dbReference type="RefSeq" id="WP_229744626.1">
    <property type="nucleotide sequence ID" value="NZ_BMDX01000003.1"/>
</dbReference>
<keyword evidence="6" id="KW-0119">Carbohydrate metabolism</keyword>
<feature type="binding site" evidence="10">
    <location>
        <position position="123"/>
    </location>
    <ligand>
        <name>substrate</name>
    </ligand>
</feature>
<evidence type="ECO:0000256" key="4">
    <source>
        <dbReference type="ARBA" id="ARBA00022801"/>
    </source>
</evidence>
<dbReference type="InterPro" id="IPR018120">
    <property type="entry name" value="Glyco_hydro_1_AS"/>
</dbReference>
<dbReference type="SUPFAM" id="SSF51445">
    <property type="entry name" value="(Trans)glycosidases"/>
    <property type="match status" value="1"/>
</dbReference>
<feature type="binding site" evidence="10">
    <location>
        <position position="168"/>
    </location>
    <ligand>
        <name>substrate</name>
    </ligand>
</feature>
<evidence type="ECO:0000313" key="13">
    <source>
        <dbReference type="EMBL" id="GGA68475.1"/>
    </source>
</evidence>
<evidence type="ECO:0000256" key="9">
    <source>
        <dbReference type="PIRSR" id="PIRSR617736-1"/>
    </source>
</evidence>
<evidence type="ECO:0000256" key="1">
    <source>
        <dbReference type="ARBA" id="ARBA00000448"/>
    </source>
</evidence>
<keyword evidence="5" id="KW-0136">Cellulose degradation</keyword>
<dbReference type="NCBIfam" id="TIGR03356">
    <property type="entry name" value="BGL"/>
    <property type="match status" value="1"/>
</dbReference>
<organism evidence="13 14">
    <name type="scientific">Neiella marina</name>
    <dbReference type="NCBI Taxonomy" id="508461"/>
    <lineage>
        <taxon>Bacteria</taxon>
        <taxon>Pseudomonadati</taxon>
        <taxon>Pseudomonadota</taxon>
        <taxon>Gammaproteobacteria</taxon>
        <taxon>Alteromonadales</taxon>
        <taxon>Echinimonadaceae</taxon>
        <taxon>Neiella</taxon>
    </lineage>
</organism>
<evidence type="ECO:0000256" key="6">
    <source>
        <dbReference type="ARBA" id="ARBA00023277"/>
    </source>
</evidence>
<keyword evidence="8" id="KW-0624">Polysaccharide degradation</keyword>
<dbReference type="InterPro" id="IPR001360">
    <property type="entry name" value="Glyco_hydro_1"/>
</dbReference>
<evidence type="ECO:0000256" key="5">
    <source>
        <dbReference type="ARBA" id="ARBA00023001"/>
    </source>
</evidence>
<keyword evidence="4 12" id="KW-0378">Hydrolase</keyword>
<gene>
    <name evidence="13" type="primary">bgl</name>
    <name evidence="13" type="ORF">GCM10011369_07660</name>
</gene>
<reference evidence="14" key="1">
    <citation type="journal article" date="2019" name="Int. J. Syst. Evol. Microbiol.">
        <title>The Global Catalogue of Microorganisms (GCM) 10K type strain sequencing project: providing services to taxonomists for standard genome sequencing and annotation.</title>
        <authorList>
            <consortium name="The Broad Institute Genomics Platform"/>
            <consortium name="The Broad Institute Genome Sequencing Center for Infectious Disease"/>
            <person name="Wu L."/>
            <person name="Ma J."/>
        </authorList>
    </citation>
    <scope>NUCLEOTIDE SEQUENCE [LARGE SCALE GENOMIC DNA]</scope>
    <source>
        <strain evidence="14">CGMCC 1.10130</strain>
    </source>
</reference>
<feature type="binding site" evidence="10">
    <location>
        <position position="22"/>
    </location>
    <ligand>
        <name>substrate</name>
    </ligand>
</feature>
<keyword evidence="7 12" id="KW-0326">Glycosidase</keyword>
<evidence type="ECO:0000256" key="7">
    <source>
        <dbReference type="ARBA" id="ARBA00023295"/>
    </source>
</evidence>
<feature type="binding site" evidence="10">
    <location>
        <begin position="409"/>
        <end position="410"/>
    </location>
    <ligand>
        <name>substrate</name>
    </ligand>
</feature>
<feature type="active site" description="Nucleophile" evidence="9 11">
    <location>
        <position position="355"/>
    </location>
</feature>
<dbReference type="Proteomes" id="UP000619743">
    <property type="component" value="Unassembled WGS sequence"/>
</dbReference>
<comment type="similarity">
    <text evidence="2 12">Belongs to the glycosyl hydrolase 1 family.</text>
</comment>
<dbReference type="PROSITE" id="PS00653">
    <property type="entry name" value="GLYCOSYL_HYDROL_F1_2"/>
    <property type="match status" value="1"/>
</dbReference>
<dbReference type="GO" id="GO:0005829">
    <property type="term" value="C:cytosol"/>
    <property type="evidence" value="ECO:0007669"/>
    <property type="project" value="TreeGrafter"/>
</dbReference>
<name>A0A8J2XN20_9GAMM</name>
<dbReference type="AlphaFoldDB" id="A0A8J2XN20"/>
<sequence>MMKNSYQFPADFEWGAATAAYQIEGAYNEDGRGMSTWDTFSRLPGRTLNGDTGNVACDHYHRTEQDIALMKQLGLKHYRFSIAWPRILPNGEGEVNQAGIDFYSKLVDDLLAAGIEPLITLFHWDLPQALQDKYGGWKSRKVAELFAEYADIVTKALGDRVKRWSTINEIMCFTNMAHKTEQHAPGGKETDQVANQTVHHAMIGHGLAVQAIRNNVPDAIVGIVECLFAPWPLHNTESHLDAARKAFKDRNAQILFPLLTGEYDEVAYQREFGDLPEYSAEDMKIISEPLDYIGYNFYNHPPVRPSDKPWGFDIVDMPEAYPRTDMGWPITPDAMYWLLKFSQEFFGDLPIYITENGMAAADKVERDGTVQDMDRIEFLRTHLRACQRAISEGVPLKGYYVWSLFDNFEWAFGYDKRFGIIRVEYDTQQRIIKESGHYYSAVMAENAVL</sequence>
<dbReference type="PANTHER" id="PTHR10353:SF36">
    <property type="entry name" value="LP05116P"/>
    <property type="match status" value="1"/>
</dbReference>
<dbReference type="EC" id="3.2.1.21" evidence="3 12"/>
<dbReference type="FunFam" id="3.20.20.80:FF:000004">
    <property type="entry name" value="Beta-glucosidase 6-phospho-beta-glucosidase"/>
    <property type="match status" value="1"/>
</dbReference>
<dbReference type="EMBL" id="BMDX01000003">
    <property type="protein sequence ID" value="GGA68475.1"/>
    <property type="molecule type" value="Genomic_DNA"/>
</dbReference>
<dbReference type="InterPro" id="IPR017736">
    <property type="entry name" value="Glyco_hydro_1_beta-glucosidase"/>
</dbReference>
<proteinExistence type="inferred from homology"/>
<dbReference type="Gene3D" id="3.20.20.80">
    <property type="entry name" value="Glycosidases"/>
    <property type="match status" value="1"/>
</dbReference>
<evidence type="ECO:0000256" key="2">
    <source>
        <dbReference type="ARBA" id="ARBA00010838"/>
    </source>
</evidence>
<dbReference type="InterPro" id="IPR033132">
    <property type="entry name" value="GH_1_N_CS"/>
</dbReference>
<dbReference type="PROSITE" id="PS00572">
    <property type="entry name" value="GLYCOSYL_HYDROL_F1_1"/>
    <property type="match status" value="1"/>
</dbReference>
<dbReference type="GO" id="GO:0030245">
    <property type="term" value="P:cellulose catabolic process"/>
    <property type="evidence" value="ECO:0007669"/>
    <property type="project" value="UniProtKB-KW"/>
</dbReference>
<evidence type="ECO:0000256" key="12">
    <source>
        <dbReference type="RuleBase" id="RU361175"/>
    </source>
</evidence>
<keyword evidence="14" id="KW-1185">Reference proteome</keyword>
<feature type="binding site" evidence="10">
    <location>
        <position position="298"/>
    </location>
    <ligand>
        <name>substrate</name>
    </ligand>
</feature>
<dbReference type="PANTHER" id="PTHR10353">
    <property type="entry name" value="GLYCOSYL HYDROLASE"/>
    <property type="match status" value="1"/>
</dbReference>
<evidence type="ECO:0000313" key="14">
    <source>
        <dbReference type="Proteomes" id="UP000619743"/>
    </source>
</evidence>
<evidence type="ECO:0000256" key="8">
    <source>
        <dbReference type="ARBA" id="ARBA00023326"/>
    </source>
</evidence>
<dbReference type="Pfam" id="PF00232">
    <property type="entry name" value="Glyco_hydro_1"/>
    <property type="match status" value="1"/>
</dbReference>
<comment type="catalytic activity">
    <reaction evidence="1 12">
        <text>Hydrolysis of terminal, non-reducing beta-D-glucosyl residues with release of beta-D-glucose.</text>
        <dbReference type="EC" id="3.2.1.21"/>
    </reaction>
</comment>
<evidence type="ECO:0000256" key="10">
    <source>
        <dbReference type="PIRSR" id="PIRSR617736-2"/>
    </source>
</evidence>
<feature type="binding site" evidence="10">
    <location>
        <position position="402"/>
    </location>
    <ligand>
        <name>substrate</name>
    </ligand>
</feature>
<accession>A0A8J2XN20</accession>